<accession>A0A1L9S610</accession>
<dbReference type="AlphaFoldDB" id="A0A1L9S610"/>
<proteinExistence type="predicted"/>
<organism evidence="2 3">
    <name type="scientific">Penicilliopsis zonata CBS 506.65</name>
    <dbReference type="NCBI Taxonomy" id="1073090"/>
    <lineage>
        <taxon>Eukaryota</taxon>
        <taxon>Fungi</taxon>
        <taxon>Dikarya</taxon>
        <taxon>Ascomycota</taxon>
        <taxon>Pezizomycotina</taxon>
        <taxon>Eurotiomycetes</taxon>
        <taxon>Eurotiomycetidae</taxon>
        <taxon>Eurotiales</taxon>
        <taxon>Aspergillaceae</taxon>
        <taxon>Penicilliopsis</taxon>
    </lineage>
</organism>
<evidence type="ECO:0000313" key="2">
    <source>
        <dbReference type="EMBL" id="OJJ42607.1"/>
    </source>
</evidence>
<dbReference type="OrthoDB" id="1046782at2759"/>
<evidence type="ECO:0000313" key="3">
    <source>
        <dbReference type="Proteomes" id="UP000184188"/>
    </source>
</evidence>
<feature type="non-terminal residue" evidence="2">
    <location>
        <position position="1"/>
    </location>
</feature>
<sequence>QVGNTGNYTRSDWADDVSQAVEAHIDAFALNIAYGDPINTQMLPMVFDVAEEKGFHLFFSFDYAGNGPWPRQNVINLLLEYTSRGAYYKHQGQPFVSTFEGPAQAADWETIKQIVPCFFMPDWSSLGAKAALEQGAGVVDGLFSWAAWPWGPNDMNTYVDASYLQFLNQTGTALPYMMPVSPWFYTNLPQWEKNWLWRGDDLWYTRWQEVLYIQPEFVEILTWNDYGESHYIGPLRDKAMTAFAKAPYNYATDMPHDGWRLFLPFVIDLYKTGTATITREGLTVWYRTQPKLTCFDGNTTGNTASQLQFEYKASDIVQDKVFYSALLAEPADIIVTVGGSSQAGSWTSKPDDGIGIYHGSVPLDGRTGDVVVTLTRKHVDLAKVTGSDISTDCGAGFENWNAWVGTAEATADIKASPKLHLKDQVCIKGTAVNNFVGLCEFTCQYGYCPLGACVCLAMGKQREEKNVTNTPGFPLAGESPSYLGLCAYACNHGYCPPNACGHVEEPLIVPNVSDFLPPACIAGTGDGNLQGLCDFSCHYGFCPINACKCTKEGALIDAPKTTVIDVKIAKGADPFKYNSLCSFACPRGYCPTGACSSAQPLATGPGGVAVPIDPSVWREPSPVMSCEPPCTLIPAPLVLPTNTTISFPVWWTDITYSTLTNRTQTRSGTTETIEGYSEITVPTAISIPPVTTTAIEVWEIIITAGQGPGPIYMTPSVRPPPFYITYTPVKDGVTLKPSSSKVTPPPHPTKSGPPDSKVNSRSSSFKKGDPPGPKCTSACGGPCKLTLYKYHPYERSSDESRLHVLRPVLPPLSSLVWRVFR</sequence>
<evidence type="ECO:0000256" key="1">
    <source>
        <dbReference type="SAM" id="MobiDB-lite"/>
    </source>
</evidence>
<dbReference type="GO" id="GO:0051118">
    <property type="term" value="F:glucan endo-1,3-alpha-glucosidase activity"/>
    <property type="evidence" value="ECO:0007669"/>
    <property type="project" value="InterPro"/>
</dbReference>
<dbReference type="VEuPathDB" id="FungiDB:ASPZODRAFT_76535"/>
<protein>
    <submittedName>
        <fullName evidence="2">Uncharacterized protein</fullName>
    </submittedName>
</protein>
<gene>
    <name evidence="2" type="ORF">ASPZODRAFT_76535</name>
</gene>
<dbReference type="PANTHER" id="PTHR43173">
    <property type="entry name" value="ABC1 FAMILY PROTEIN"/>
    <property type="match status" value="1"/>
</dbReference>
<dbReference type="RefSeq" id="XP_022577117.1">
    <property type="nucleotide sequence ID" value="XM_022730096.1"/>
</dbReference>
<dbReference type="InterPro" id="IPR005197">
    <property type="entry name" value="Glyco_hydro_71"/>
</dbReference>
<dbReference type="Pfam" id="PF03659">
    <property type="entry name" value="Glyco_hydro_71"/>
    <property type="match status" value="1"/>
</dbReference>
<dbReference type="Gene3D" id="3.20.20.80">
    <property type="entry name" value="Glycosidases"/>
    <property type="match status" value="1"/>
</dbReference>
<dbReference type="STRING" id="1073090.A0A1L9S610"/>
<dbReference type="GeneID" id="34616560"/>
<feature type="region of interest" description="Disordered" evidence="1">
    <location>
        <begin position="735"/>
        <end position="776"/>
    </location>
</feature>
<reference evidence="3" key="1">
    <citation type="journal article" date="2017" name="Genome Biol.">
        <title>Comparative genomics reveals high biological diversity and specific adaptations in the industrially and medically important fungal genus Aspergillus.</title>
        <authorList>
            <person name="de Vries R.P."/>
            <person name="Riley R."/>
            <person name="Wiebenga A."/>
            <person name="Aguilar-Osorio G."/>
            <person name="Amillis S."/>
            <person name="Uchima C.A."/>
            <person name="Anderluh G."/>
            <person name="Asadollahi M."/>
            <person name="Askin M."/>
            <person name="Barry K."/>
            <person name="Battaglia E."/>
            <person name="Bayram O."/>
            <person name="Benocci T."/>
            <person name="Braus-Stromeyer S.A."/>
            <person name="Caldana C."/>
            <person name="Canovas D."/>
            <person name="Cerqueira G.C."/>
            <person name="Chen F."/>
            <person name="Chen W."/>
            <person name="Choi C."/>
            <person name="Clum A."/>
            <person name="Dos Santos R.A."/>
            <person name="Damasio A.R."/>
            <person name="Diallinas G."/>
            <person name="Emri T."/>
            <person name="Fekete E."/>
            <person name="Flipphi M."/>
            <person name="Freyberg S."/>
            <person name="Gallo A."/>
            <person name="Gournas C."/>
            <person name="Habgood R."/>
            <person name="Hainaut M."/>
            <person name="Harispe M.L."/>
            <person name="Henrissat B."/>
            <person name="Hilden K.S."/>
            <person name="Hope R."/>
            <person name="Hossain A."/>
            <person name="Karabika E."/>
            <person name="Karaffa L."/>
            <person name="Karanyi Z."/>
            <person name="Krasevec N."/>
            <person name="Kuo A."/>
            <person name="Kusch H."/>
            <person name="LaButti K."/>
            <person name="Lagendijk E.L."/>
            <person name="Lapidus A."/>
            <person name="Levasseur A."/>
            <person name="Lindquist E."/>
            <person name="Lipzen A."/>
            <person name="Logrieco A.F."/>
            <person name="MacCabe A."/>
            <person name="Maekelae M.R."/>
            <person name="Malavazi I."/>
            <person name="Melin P."/>
            <person name="Meyer V."/>
            <person name="Mielnichuk N."/>
            <person name="Miskei M."/>
            <person name="Molnar A.P."/>
            <person name="Mule G."/>
            <person name="Ngan C.Y."/>
            <person name="Orejas M."/>
            <person name="Orosz E."/>
            <person name="Ouedraogo J.P."/>
            <person name="Overkamp K.M."/>
            <person name="Park H.-S."/>
            <person name="Perrone G."/>
            <person name="Piumi F."/>
            <person name="Punt P.J."/>
            <person name="Ram A.F."/>
            <person name="Ramon A."/>
            <person name="Rauscher S."/>
            <person name="Record E."/>
            <person name="Riano-Pachon D.M."/>
            <person name="Robert V."/>
            <person name="Roehrig J."/>
            <person name="Ruller R."/>
            <person name="Salamov A."/>
            <person name="Salih N.S."/>
            <person name="Samson R.A."/>
            <person name="Sandor E."/>
            <person name="Sanguinetti M."/>
            <person name="Schuetze T."/>
            <person name="Sepcic K."/>
            <person name="Shelest E."/>
            <person name="Sherlock G."/>
            <person name="Sophianopoulou V."/>
            <person name="Squina F.M."/>
            <person name="Sun H."/>
            <person name="Susca A."/>
            <person name="Todd R.B."/>
            <person name="Tsang A."/>
            <person name="Unkles S.E."/>
            <person name="van de Wiele N."/>
            <person name="van Rossen-Uffink D."/>
            <person name="Oliveira J.V."/>
            <person name="Vesth T.C."/>
            <person name="Visser J."/>
            <person name="Yu J.-H."/>
            <person name="Zhou M."/>
            <person name="Andersen M.R."/>
            <person name="Archer D.B."/>
            <person name="Baker S.E."/>
            <person name="Benoit I."/>
            <person name="Brakhage A.A."/>
            <person name="Braus G.H."/>
            <person name="Fischer R."/>
            <person name="Frisvad J.C."/>
            <person name="Goldman G.H."/>
            <person name="Houbraken J."/>
            <person name="Oakley B."/>
            <person name="Pocsi I."/>
            <person name="Scazzocchio C."/>
            <person name="Seiboth B."/>
            <person name="vanKuyk P.A."/>
            <person name="Wortman J."/>
            <person name="Dyer P.S."/>
            <person name="Grigoriev I.V."/>
        </authorList>
    </citation>
    <scope>NUCLEOTIDE SEQUENCE [LARGE SCALE GENOMIC DNA]</scope>
    <source>
        <strain evidence="3">CBS 506.65</strain>
    </source>
</reference>
<dbReference type="CDD" id="cd11577">
    <property type="entry name" value="GH71"/>
    <property type="match status" value="1"/>
</dbReference>
<dbReference type="Proteomes" id="UP000184188">
    <property type="component" value="Unassembled WGS sequence"/>
</dbReference>
<dbReference type="PANTHER" id="PTHR43173:SF33">
    <property type="entry name" value="ASCUS WALL ENDO-1,3-ALPHA-GLUCANASE-RELATED"/>
    <property type="match status" value="1"/>
</dbReference>
<dbReference type="EMBL" id="KV878358">
    <property type="protein sequence ID" value="OJJ42607.1"/>
    <property type="molecule type" value="Genomic_DNA"/>
</dbReference>
<dbReference type="InterPro" id="IPR051130">
    <property type="entry name" value="Mito_struct-func_regulator"/>
</dbReference>
<keyword evidence="3" id="KW-1185">Reference proteome</keyword>
<name>A0A1L9S610_9EURO</name>